<reference evidence="1 2" key="1">
    <citation type="submission" date="2019-07" db="EMBL/GenBank/DDBJ databases">
        <title>Genome sequencing for Formosa sp. PS13.</title>
        <authorList>
            <person name="Park S.-J."/>
        </authorList>
    </citation>
    <scope>NUCLEOTIDE SEQUENCE [LARGE SCALE GENOMIC DNA]</scope>
    <source>
        <strain evidence="1 2">PS13</strain>
    </source>
</reference>
<keyword evidence="2" id="KW-1185">Reference proteome</keyword>
<evidence type="ECO:0000313" key="2">
    <source>
        <dbReference type="Proteomes" id="UP000319209"/>
    </source>
</evidence>
<proteinExistence type="predicted"/>
<protein>
    <submittedName>
        <fullName evidence="1">Uncharacterized protein</fullName>
    </submittedName>
</protein>
<dbReference type="KEGG" id="fop:FNB79_02520"/>
<sequence length="83" mass="9391">MSSDITSKVESENKSFVSDVVDIMGSSDDDDTKKSKILNRKKTHDGMVSKAFGDDNVFSSYKKKVDAKIQPFKWKYKMASLVF</sequence>
<dbReference type="AlphaFoldDB" id="A0A516GN43"/>
<accession>A0A516GN43</accession>
<organism evidence="1 2">
    <name type="scientific">Formosa sediminum</name>
    <dbReference type="NCBI Taxonomy" id="2594004"/>
    <lineage>
        <taxon>Bacteria</taxon>
        <taxon>Pseudomonadati</taxon>
        <taxon>Bacteroidota</taxon>
        <taxon>Flavobacteriia</taxon>
        <taxon>Flavobacteriales</taxon>
        <taxon>Flavobacteriaceae</taxon>
        <taxon>Formosa</taxon>
    </lineage>
</organism>
<dbReference type="Proteomes" id="UP000319209">
    <property type="component" value="Chromosome"/>
</dbReference>
<dbReference type="EMBL" id="CP041637">
    <property type="protein sequence ID" value="QDO92895.1"/>
    <property type="molecule type" value="Genomic_DNA"/>
</dbReference>
<name>A0A516GN43_9FLAO</name>
<dbReference type="OrthoDB" id="1448296at2"/>
<gene>
    <name evidence="1" type="ORF">FNB79_02520</name>
</gene>
<dbReference type="RefSeq" id="WP_143379803.1">
    <property type="nucleotide sequence ID" value="NZ_CP041637.1"/>
</dbReference>
<evidence type="ECO:0000313" key="1">
    <source>
        <dbReference type="EMBL" id="QDO92895.1"/>
    </source>
</evidence>